<keyword evidence="3" id="KW-1185">Reference proteome</keyword>
<comment type="similarity">
    <text evidence="1">Belongs to the HyuE racemase family.</text>
</comment>
<dbReference type="AlphaFoldDB" id="C8RY99"/>
<dbReference type="eggNOG" id="COG4126">
    <property type="taxonomic scope" value="Bacteria"/>
</dbReference>
<evidence type="ECO:0000256" key="1">
    <source>
        <dbReference type="ARBA" id="ARBA00038414"/>
    </source>
</evidence>
<dbReference type="InterPro" id="IPR053714">
    <property type="entry name" value="Iso_Racemase_Enz_sf"/>
</dbReference>
<dbReference type="EMBL" id="ACYY01000003">
    <property type="protein sequence ID" value="EEW26497.1"/>
    <property type="molecule type" value="Genomic_DNA"/>
</dbReference>
<sequence length="226" mass="23434">MTAPKSLAMIHTVAGLIPTFEALAKQHLPGWTAFHMLDESLLRATLRDGSLSALTMRRLAGMVWSAVDAGADAVVVTCSTLGPAVDAARPLCPVPLARIDEGMAMAAVRLGARIGVLATVATTLQPTSDLIRRMAAAADRDISLTAKLAEGAFQKLAQGDTAAHDAMVGRALRNLAPLVDVIVLAQASMARALPAVQAELGALPVLTSPELGMQHLAATLDDIPPL</sequence>
<dbReference type="InterPro" id="IPR015942">
    <property type="entry name" value="Asp/Glu/hydantoin_racemase"/>
</dbReference>
<organism evidence="2 3">
    <name type="scientific">Rhodobacter ferrooxidans</name>
    <dbReference type="NCBI Taxonomy" id="371731"/>
    <lineage>
        <taxon>Bacteria</taxon>
        <taxon>Pseudomonadati</taxon>
        <taxon>Pseudomonadota</taxon>
        <taxon>Alphaproteobacteria</taxon>
        <taxon>Rhodobacterales</taxon>
        <taxon>Rhodobacter group</taxon>
        <taxon>Rhodobacter</taxon>
    </lineage>
</organism>
<dbReference type="STRING" id="371731.Rsw2DRAFT_0777"/>
<dbReference type="GO" id="GO:0047661">
    <property type="term" value="F:amino-acid racemase activity"/>
    <property type="evidence" value="ECO:0007669"/>
    <property type="project" value="InterPro"/>
</dbReference>
<dbReference type="Pfam" id="PF01177">
    <property type="entry name" value="Asp_Glu_race"/>
    <property type="match status" value="1"/>
</dbReference>
<accession>C8RY99</accession>
<comment type="caution">
    <text evidence="2">The sequence shown here is derived from an EMBL/GenBank/DDBJ whole genome shotgun (WGS) entry which is preliminary data.</text>
</comment>
<dbReference type="RefSeq" id="WP_008028230.1">
    <property type="nucleotide sequence ID" value="NZ_ACYY01000003.1"/>
</dbReference>
<dbReference type="OrthoDB" id="978447at2"/>
<evidence type="ECO:0000313" key="2">
    <source>
        <dbReference type="EMBL" id="EEW26497.1"/>
    </source>
</evidence>
<gene>
    <name evidence="2" type="ORF">Rsw2DRAFT_0777</name>
</gene>
<name>C8RY99_9RHOB</name>
<reference evidence="2 3" key="1">
    <citation type="submission" date="2009-08" db="EMBL/GenBank/DDBJ databases">
        <title>The draft genome of Rhodobacter sp. SW2.</title>
        <authorList>
            <consortium name="US DOE Joint Genome Institute (JGI-PGF)"/>
            <person name="Lucas S."/>
            <person name="Copeland A."/>
            <person name="Lapidus A."/>
            <person name="Glavina del Rio T."/>
            <person name="Tice H."/>
            <person name="Bruce D."/>
            <person name="Goodwin L."/>
            <person name="Pitluck S."/>
            <person name="Larimer F."/>
            <person name="Land M.L."/>
            <person name="Hauser L."/>
            <person name="Emerson D."/>
        </authorList>
    </citation>
    <scope>NUCLEOTIDE SEQUENCE [LARGE SCALE GENOMIC DNA]</scope>
    <source>
        <strain evidence="2 3">SW2</strain>
    </source>
</reference>
<dbReference type="Proteomes" id="UP000010121">
    <property type="component" value="Unassembled WGS sequence"/>
</dbReference>
<protein>
    <submittedName>
        <fullName evidence="2">Asp/Glu/hydantoin racemase</fullName>
    </submittedName>
</protein>
<dbReference type="Gene3D" id="3.40.50.12500">
    <property type="match status" value="1"/>
</dbReference>
<proteinExistence type="inferred from homology"/>
<evidence type="ECO:0000313" key="3">
    <source>
        <dbReference type="Proteomes" id="UP000010121"/>
    </source>
</evidence>